<dbReference type="AlphaFoldDB" id="A0A2W7N985"/>
<evidence type="ECO:0000313" key="1">
    <source>
        <dbReference type="EMBL" id="PZX13424.1"/>
    </source>
</evidence>
<dbReference type="Pfam" id="PF15869">
    <property type="entry name" value="TolB_like"/>
    <property type="match status" value="1"/>
</dbReference>
<reference evidence="1 2" key="1">
    <citation type="submission" date="2018-06" db="EMBL/GenBank/DDBJ databases">
        <title>Genomic Encyclopedia of Archaeal and Bacterial Type Strains, Phase II (KMG-II): from individual species to whole genera.</title>
        <authorList>
            <person name="Goeker M."/>
        </authorList>
    </citation>
    <scope>NUCLEOTIDE SEQUENCE [LARGE SCALE GENOMIC DNA]</scope>
    <source>
        <strain evidence="1 2">DSM 6779</strain>
    </source>
</reference>
<keyword evidence="2" id="KW-1185">Reference proteome</keyword>
<organism evidence="1 2">
    <name type="scientific">Breznakibacter xylanolyticus</name>
    <dbReference type="NCBI Taxonomy" id="990"/>
    <lineage>
        <taxon>Bacteria</taxon>
        <taxon>Pseudomonadati</taxon>
        <taxon>Bacteroidota</taxon>
        <taxon>Bacteroidia</taxon>
        <taxon>Marinilabiliales</taxon>
        <taxon>Marinilabiliaceae</taxon>
        <taxon>Breznakibacter</taxon>
    </lineage>
</organism>
<dbReference type="InterPro" id="IPR011044">
    <property type="entry name" value="Quino_amine_DH_bsu"/>
</dbReference>
<comment type="caution">
    <text evidence="1">The sequence shown here is derived from an EMBL/GenBank/DDBJ whole genome shotgun (WGS) entry which is preliminary data.</text>
</comment>
<sequence>MKYLSFALYLLTLTSCIKTQKLEINCKSQKITGFPESKKIHFSSISTYEYSQPQSMYINNDRIILINSNGQSDGTWINVLKKNGDLIKTHIKYGKGPNEILDISSSNIIENNLCLYDFVKKEYWYINISLEDSLISRNYKTKIDGFKAKAFDDEIIIANQCNTSHKLNAYNINQNKYTNGIGNLSDLSTDLPNQVKMELIPSEFGLNHMNNRIAIAYNYFDALEIYSIKGDLIKSTKGPYFQYPEFNFTKLPQGYAVAKDQSSKLAYVSMHNTNKYIYLTYSGNPLFLNNKYGWYGDHIHVYDWDGNPIVDYELNEPIESFCIDEENQLIYSISLKSGNLIVGKINK</sequence>
<accession>A0A2W7N985</accession>
<dbReference type="PROSITE" id="PS51257">
    <property type="entry name" value="PROKAR_LIPOPROTEIN"/>
    <property type="match status" value="1"/>
</dbReference>
<dbReference type="EMBL" id="QKZK01000026">
    <property type="protein sequence ID" value="PZX13424.1"/>
    <property type="molecule type" value="Genomic_DNA"/>
</dbReference>
<dbReference type="RefSeq" id="WP_111446519.1">
    <property type="nucleotide sequence ID" value="NZ_QKZK01000026.1"/>
</dbReference>
<protein>
    <submittedName>
        <fullName evidence="1">TolB-like protein</fullName>
    </submittedName>
</protein>
<name>A0A2W7N985_9BACT</name>
<gene>
    <name evidence="1" type="ORF">LX69_02680</name>
</gene>
<evidence type="ECO:0000313" key="2">
    <source>
        <dbReference type="Proteomes" id="UP000249239"/>
    </source>
</evidence>
<dbReference type="OrthoDB" id="823984at2"/>
<dbReference type="Proteomes" id="UP000249239">
    <property type="component" value="Unassembled WGS sequence"/>
</dbReference>
<dbReference type="SUPFAM" id="SSF50969">
    <property type="entry name" value="YVTN repeat-like/Quinoprotein amine dehydrogenase"/>
    <property type="match status" value="1"/>
</dbReference>
<proteinExistence type="predicted"/>